<accession>A0A150H697</accession>
<keyword evidence="3" id="KW-0804">Transcription</keyword>
<dbReference type="InterPro" id="IPR014757">
    <property type="entry name" value="Tscrpt_reg_IclR_C"/>
</dbReference>
<keyword evidence="1" id="KW-0805">Transcription regulation</keyword>
<dbReference type="EMBL" id="LRAD01000057">
    <property type="protein sequence ID" value="KXZ57535.1"/>
    <property type="molecule type" value="Genomic_DNA"/>
</dbReference>
<dbReference type="InterPro" id="IPR036390">
    <property type="entry name" value="WH_DNA-bd_sf"/>
</dbReference>
<dbReference type="Pfam" id="PF09339">
    <property type="entry name" value="HTH_IclR"/>
    <property type="match status" value="1"/>
</dbReference>
<dbReference type="PANTHER" id="PTHR30136">
    <property type="entry name" value="HELIX-TURN-HELIX TRANSCRIPTIONAL REGULATOR, ICLR FAMILY"/>
    <property type="match status" value="1"/>
</dbReference>
<gene>
    <name evidence="6" type="primary">iclR_2</name>
    <name evidence="6" type="ORF">Mlaev_02722</name>
</gene>
<dbReference type="InterPro" id="IPR005471">
    <property type="entry name" value="Tscrpt_reg_IclR_N"/>
</dbReference>
<keyword evidence="7" id="KW-1185">Reference proteome</keyword>
<protein>
    <submittedName>
        <fullName evidence="6">Acetate operon repressor</fullName>
    </submittedName>
</protein>
<feature type="domain" description="HTH iclR-type" evidence="4">
    <location>
        <begin position="9"/>
        <end position="71"/>
    </location>
</feature>
<dbReference type="Gene3D" id="1.10.10.10">
    <property type="entry name" value="Winged helix-like DNA-binding domain superfamily/Winged helix DNA-binding domain"/>
    <property type="match status" value="1"/>
</dbReference>
<keyword evidence="2" id="KW-0238">DNA-binding</keyword>
<dbReference type="STRING" id="36807.Mlaev_02722"/>
<proteinExistence type="predicted"/>
<dbReference type="PROSITE" id="PS51078">
    <property type="entry name" value="ICLR_ED"/>
    <property type="match status" value="1"/>
</dbReference>
<dbReference type="PROSITE" id="PS51077">
    <property type="entry name" value="HTH_ICLR"/>
    <property type="match status" value="1"/>
</dbReference>
<dbReference type="PANTHER" id="PTHR30136:SF24">
    <property type="entry name" value="HTH-TYPE TRANSCRIPTIONAL REPRESSOR ALLR"/>
    <property type="match status" value="1"/>
</dbReference>
<dbReference type="InterPro" id="IPR029016">
    <property type="entry name" value="GAF-like_dom_sf"/>
</dbReference>
<evidence type="ECO:0000313" key="6">
    <source>
        <dbReference type="EMBL" id="KXZ57535.1"/>
    </source>
</evidence>
<dbReference type="Gene3D" id="3.30.450.40">
    <property type="match status" value="1"/>
</dbReference>
<dbReference type="GO" id="GO:0045892">
    <property type="term" value="P:negative regulation of DNA-templated transcription"/>
    <property type="evidence" value="ECO:0007669"/>
    <property type="project" value="TreeGrafter"/>
</dbReference>
<dbReference type="AlphaFoldDB" id="A0A150H697"/>
<dbReference type="RefSeq" id="WP_061683779.1">
    <property type="nucleotide sequence ID" value="NZ_LRAD01000057.1"/>
</dbReference>
<dbReference type="InterPro" id="IPR050707">
    <property type="entry name" value="HTH_MetabolicPath_Reg"/>
</dbReference>
<dbReference type="GO" id="GO:0003700">
    <property type="term" value="F:DNA-binding transcription factor activity"/>
    <property type="evidence" value="ECO:0007669"/>
    <property type="project" value="TreeGrafter"/>
</dbReference>
<dbReference type="InterPro" id="IPR036388">
    <property type="entry name" value="WH-like_DNA-bd_sf"/>
</dbReference>
<dbReference type="GO" id="GO:0003677">
    <property type="term" value="F:DNA binding"/>
    <property type="evidence" value="ECO:0007669"/>
    <property type="project" value="UniProtKB-KW"/>
</dbReference>
<evidence type="ECO:0000256" key="3">
    <source>
        <dbReference type="ARBA" id="ARBA00023163"/>
    </source>
</evidence>
<organism evidence="6 7">
    <name type="scientific">Microbacterium laevaniformans</name>
    <dbReference type="NCBI Taxonomy" id="36807"/>
    <lineage>
        <taxon>Bacteria</taxon>
        <taxon>Bacillati</taxon>
        <taxon>Actinomycetota</taxon>
        <taxon>Actinomycetes</taxon>
        <taxon>Micrococcales</taxon>
        <taxon>Microbacteriaceae</taxon>
        <taxon>Microbacterium</taxon>
    </lineage>
</organism>
<name>A0A150H697_9MICO</name>
<reference evidence="6 7" key="1">
    <citation type="submission" date="2016-01" db="EMBL/GenBank/DDBJ databases">
        <title>Draft genome sequences of Microbacterium laevaniformans LCDC 91-0039 and the type strain of Microbacterium hominis LCDC 84-209.</title>
        <authorList>
            <person name="Bernier A.-M."/>
            <person name="Bernard K."/>
        </authorList>
    </citation>
    <scope>NUCLEOTIDE SEQUENCE [LARGE SCALE GENOMIC DNA]</scope>
    <source>
        <strain evidence="6 7">LCDC 91-0039</strain>
    </source>
</reference>
<evidence type="ECO:0000259" key="4">
    <source>
        <dbReference type="PROSITE" id="PS51077"/>
    </source>
</evidence>
<dbReference type="SMART" id="SM00346">
    <property type="entry name" value="HTH_ICLR"/>
    <property type="match status" value="1"/>
</dbReference>
<dbReference type="SUPFAM" id="SSF46785">
    <property type="entry name" value="Winged helix' DNA-binding domain"/>
    <property type="match status" value="1"/>
</dbReference>
<dbReference type="Proteomes" id="UP000075357">
    <property type="component" value="Unassembled WGS sequence"/>
</dbReference>
<dbReference type="PATRIC" id="fig|36807.3.peg.2772"/>
<feature type="domain" description="IclR-ED" evidence="5">
    <location>
        <begin position="72"/>
        <end position="255"/>
    </location>
</feature>
<sequence length="260" mass="27926">MGQSPPPAVPAARQALRVLSHLGAQRGPVPASAVARDLGIPRSACYRILTALVDHGYAIHYPEDRRYGLGYAAYELSSGFSRQAPLSRLGAPILAALVDHVGETAHLGVLDGTDVIYLLEQRAPHRPVLITDVGVRLPAHQTATGRSLLACLPATQLRALYVEDPVDRRSARPFRDLPHLRRTLGEVTRAGFAAESGEVSDGFASVAVAIRDRNGWPAASLAVTFPHGNVPEESWPDLAHRIERFASELGRRLSGAAPAR</sequence>
<dbReference type="SUPFAM" id="SSF55781">
    <property type="entry name" value="GAF domain-like"/>
    <property type="match status" value="1"/>
</dbReference>
<evidence type="ECO:0000313" key="7">
    <source>
        <dbReference type="Proteomes" id="UP000075357"/>
    </source>
</evidence>
<evidence type="ECO:0000256" key="2">
    <source>
        <dbReference type="ARBA" id="ARBA00023125"/>
    </source>
</evidence>
<evidence type="ECO:0000256" key="1">
    <source>
        <dbReference type="ARBA" id="ARBA00023015"/>
    </source>
</evidence>
<evidence type="ECO:0000259" key="5">
    <source>
        <dbReference type="PROSITE" id="PS51078"/>
    </source>
</evidence>
<comment type="caution">
    <text evidence="6">The sequence shown here is derived from an EMBL/GenBank/DDBJ whole genome shotgun (WGS) entry which is preliminary data.</text>
</comment>
<dbReference type="Pfam" id="PF01614">
    <property type="entry name" value="IclR_C"/>
    <property type="match status" value="1"/>
</dbReference>